<dbReference type="SUPFAM" id="SSF53756">
    <property type="entry name" value="UDP-Glycosyltransferase/glycogen phosphorylase"/>
    <property type="match status" value="1"/>
</dbReference>
<keyword evidence="3" id="KW-0808">Transferase</keyword>
<dbReference type="PANTHER" id="PTHR12526:SF638">
    <property type="entry name" value="SPORE COAT PROTEIN SA"/>
    <property type="match status" value="1"/>
</dbReference>
<dbReference type="Pfam" id="PF13439">
    <property type="entry name" value="Glyco_transf_4"/>
    <property type="match status" value="1"/>
</dbReference>
<dbReference type="OrthoDB" id="433681at2"/>
<evidence type="ECO:0000259" key="2">
    <source>
        <dbReference type="Pfam" id="PF13439"/>
    </source>
</evidence>
<dbReference type="InterPro" id="IPR001296">
    <property type="entry name" value="Glyco_trans_1"/>
</dbReference>
<feature type="domain" description="Glycosyltransferase subfamily 4-like N-terminal" evidence="2">
    <location>
        <begin position="14"/>
        <end position="180"/>
    </location>
</feature>
<protein>
    <submittedName>
        <fullName evidence="3">Alpha-1,3-mannosyltransferase</fullName>
    </submittedName>
</protein>
<organism evidence="3 4">
    <name type="scientific">Sphaerotilus hippei</name>
    <dbReference type="NCBI Taxonomy" id="744406"/>
    <lineage>
        <taxon>Bacteria</taxon>
        <taxon>Pseudomonadati</taxon>
        <taxon>Pseudomonadota</taxon>
        <taxon>Betaproteobacteria</taxon>
        <taxon>Burkholderiales</taxon>
        <taxon>Sphaerotilaceae</taxon>
        <taxon>Sphaerotilus</taxon>
    </lineage>
</organism>
<dbReference type="InterPro" id="IPR028098">
    <property type="entry name" value="Glyco_trans_4-like_N"/>
</dbReference>
<dbReference type="Proteomes" id="UP000247811">
    <property type="component" value="Unassembled WGS sequence"/>
</dbReference>
<proteinExistence type="predicted"/>
<comment type="caution">
    <text evidence="3">The sequence shown here is derived from an EMBL/GenBank/DDBJ whole genome shotgun (WGS) entry which is preliminary data.</text>
</comment>
<dbReference type="AlphaFoldDB" id="A0A318GYM6"/>
<dbReference type="CDD" id="cd03801">
    <property type="entry name" value="GT4_PimA-like"/>
    <property type="match status" value="1"/>
</dbReference>
<dbReference type="Gene3D" id="3.40.50.2000">
    <property type="entry name" value="Glycogen Phosphorylase B"/>
    <property type="match status" value="2"/>
</dbReference>
<dbReference type="PANTHER" id="PTHR12526">
    <property type="entry name" value="GLYCOSYLTRANSFERASE"/>
    <property type="match status" value="1"/>
</dbReference>
<dbReference type="EMBL" id="QJJS01000011">
    <property type="protein sequence ID" value="PXW94961.1"/>
    <property type="molecule type" value="Genomic_DNA"/>
</dbReference>
<evidence type="ECO:0000313" key="3">
    <source>
        <dbReference type="EMBL" id="PXW94961.1"/>
    </source>
</evidence>
<sequence length="374" mass="40947">MNIIHVVRQFLPSIGGLEDVVHQLGREHLRRGLGPVRVVTLDRLFRGGEGRLPAHEFIDGIEVLRLPHRGSSRYPLCPTVLAQLGGADLVHVHGIDFFFDYLAATRWWHRRPLVASTHGGFFHTPYASGLKQVYFRTVTRASAHAYGAIVATSHSDGEMFADVVSPRRLRVVENGVDVQRYAGAARGPLGRQLLYFGRWSVNKGLPQALALLKALRDQHPGWSLTVAGREYDLSADGLMQQARRLGVAEHLQLVPNPSIEVLRELMTVSSYFVSLSRHEGFGLTAIEALSAGLIPILSAIPAYERVIEGVGLGYLCPSDPAMAASLVENGHAGLAGSIEQQRAKAIGFCSAFAWDKVFRKYEGIYEEVCGKGGP</sequence>
<evidence type="ECO:0000313" key="4">
    <source>
        <dbReference type="Proteomes" id="UP000247811"/>
    </source>
</evidence>
<dbReference type="GO" id="GO:0016757">
    <property type="term" value="F:glycosyltransferase activity"/>
    <property type="evidence" value="ECO:0007669"/>
    <property type="project" value="UniProtKB-KW"/>
</dbReference>
<gene>
    <name evidence="3" type="ORF">C7444_11144</name>
</gene>
<dbReference type="RefSeq" id="WP_110401208.1">
    <property type="nucleotide sequence ID" value="NZ_QJJS01000011.1"/>
</dbReference>
<accession>A0A318GYM6</accession>
<name>A0A318GYM6_9BURK</name>
<reference evidence="3 4" key="1">
    <citation type="submission" date="2018-05" db="EMBL/GenBank/DDBJ databases">
        <title>Genomic Encyclopedia of Type Strains, Phase IV (KMG-IV): sequencing the most valuable type-strain genomes for metagenomic binning, comparative biology and taxonomic classification.</title>
        <authorList>
            <person name="Goeker M."/>
        </authorList>
    </citation>
    <scope>NUCLEOTIDE SEQUENCE [LARGE SCALE GENOMIC DNA]</scope>
    <source>
        <strain evidence="3 4">DSM 566</strain>
    </source>
</reference>
<dbReference type="Pfam" id="PF00534">
    <property type="entry name" value="Glycos_transf_1"/>
    <property type="match status" value="1"/>
</dbReference>
<feature type="domain" description="Glycosyl transferase family 1" evidence="1">
    <location>
        <begin position="192"/>
        <end position="319"/>
    </location>
</feature>
<evidence type="ECO:0000259" key="1">
    <source>
        <dbReference type="Pfam" id="PF00534"/>
    </source>
</evidence>
<keyword evidence="4" id="KW-1185">Reference proteome</keyword>
<keyword evidence="3" id="KW-0328">Glycosyltransferase</keyword>